<protein>
    <submittedName>
        <fullName evidence="2">Uncharacterized protein</fullName>
    </submittedName>
</protein>
<evidence type="ECO:0000256" key="1">
    <source>
        <dbReference type="SAM" id="MobiDB-lite"/>
    </source>
</evidence>
<proteinExistence type="predicted"/>
<feature type="region of interest" description="Disordered" evidence="1">
    <location>
        <begin position="38"/>
        <end position="62"/>
    </location>
</feature>
<dbReference type="EMBL" id="JANIIK010000047">
    <property type="protein sequence ID" value="KAJ3601212.1"/>
    <property type="molecule type" value="Genomic_DNA"/>
</dbReference>
<accession>A0A9Q0II03</accession>
<gene>
    <name evidence="2" type="ORF">NHX12_032185</name>
</gene>
<keyword evidence="3" id="KW-1185">Reference proteome</keyword>
<name>A0A9Q0II03_9TELE</name>
<sequence length="96" mass="10554">MLTCPENRGRRGLEDQCDVCVVLVYPSVRRRMSHPALPALPTATEEEPVQCPGPQKGGPPCEPTRPNRLWPVCCVHSLCPPPHGPWSHQGFLQGPP</sequence>
<dbReference type="AlphaFoldDB" id="A0A9Q0II03"/>
<evidence type="ECO:0000313" key="2">
    <source>
        <dbReference type="EMBL" id="KAJ3601212.1"/>
    </source>
</evidence>
<dbReference type="Proteomes" id="UP001148018">
    <property type="component" value="Unassembled WGS sequence"/>
</dbReference>
<comment type="caution">
    <text evidence="2">The sequence shown here is derived from an EMBL/GenBank/DDBJ whole genome shotgun (WGS) entry which is preliminary data.</text>
</comment>
<organism evidence="2 3">
    <name type="scientific">Muraenolepis orangiensis</name>
    <name type="common">Patagonian moray cod</name>
    <dbReference type="NCBI Taxonomy" id="630683"/>
    <lineage>
        <taxon>Eukaryota</taxon>
        <taxon>Metazoa</taxon>
        <taxon>Chordata</taxon>
        <taxon>Craniata</taxon>
        <taxon>Vertebrata</taxon>
        <taxon>Euteleostomi</taxon>
        <taxon>Actinopterygii</taxon>
        <taxon>Neopterygii</taxon>
        <taxon>Teleostei</taxon>
        <taxon>Neoteleostei</taxon>
        <taxon>Acanthomorphata</taxon>
        <taxon>Zeiogadaria</taxon>
        <taxon>Gadariae</taxon>
        <taxon>Gadiformes</taxon>
        <taxon>Muraenolepidoidei</taxon>
        <taxon>Muraenolepididae</taxon>
        <taxon>Muraenolepis</taxon>
    </lineage>
</organism>
<reference evidence="2" key="1">
    <citation type="submission" date="2022-07" db="EMBL/GenBank/DDBJ databases">
        <title>Chromosome-level genome of Muraenolepis orangiensis.</title>
        <authorList>
            <person name="Kim J."/>
        </authorList>
    </citation>
    <scope>NUCLEOTIDE SEQUENCE</scope>
    <source>
        <strain evidence="2">KU_S4_2022</strain>
        <tissue evidence="2">Muscle</tissue>
    </source>
</reference>
<evidence type="ECO:0000313" key="3">
    <source>
        <dbReference type="Proteomes" id="UP001148018"/>
    </source>
</evidence>